<organism evidence="1 2">
    <name type="scientific">Marinisporobacter balticus</name>
    <dbReference type="NCBI Taxonomy" id="2018667"/>
    <lineage>
        <taxon>Bacteria</taxon>
        <taxon>Bacillati</taxon>
        <taxon>Bacillota</taxon>
        <taxon>Clostridia</taxon>
        <taxon>Peptostreptococcales</taxon>
        <taxon>Thermotaleaceae</taxon>
        <taxon>Marinisporobacter</taxon>
    </lineage>
</organism>
<protein>
    <submittedName>
        <fullName evidence="1">Uncharacterized protein</fullName>
    </submittedName>
</protein>
<sequence length="192" mass="23265">MDRESFNLLVIEKQVKAFNELLKKRSIRKTCKELKIGKTTIRNRFEKNDYVFNREENQYIKNDQNMKEQKEMESNIKITKKEEGVKENTNTVKRKKEIKSNINITEEMYQQWIEIVDMREDLKAIVNIWKEQATTSIRSLNIKKFDGNLYVKSIKLYEEVLEGFNEFVDGHRELKQQEIINQALWEFLEKYR</sequence>
<keyword evidence="2" id="KW-1185">Reference proteome</keyword>
<evidence type="ECO:0000313" key="1">
    <source>
        <dbReference type="EMBL" id="TCO76482.1"/>
    </source>
</evidence>
<dbReference type="EMBL" id="SLWV01000008">
    <property type="protein sequence ID" value="TCO76482.1"/>
    <property type="molecule type" value="Genomic_DNA"/>
</dbReference>
<comment type="caution">
    <text evidence="1">The sequence shown here is derived from an EMBL/GenBank/DDBJ whole genome shotgun (WGS) entry which is preliminary data.</text>
</comment>
<dbReference type="RefSeq" id="WP_132244464.1">
    <property type="nucleotide sequence ID" value="NZ_SLWV01000008.1"/>
</dbReference>
<dbReference type="AlphaFoldDB" id="A0A4R2KUC5"/>
<accession>A0A4R2KUC5</accession>
<gene>
    <name evidence="1" type="ORF">EV214_10885</name>
</gene>
<dbReference type="Proteomes" id="UP000294919">
    <property type="component" value="Unassembled WGS sequence"/>
</dbReference>
<reference evidence="1 2" key="1">
    <citation type="submission" date="2019-03" db="EMBL/GenBank/DDBJ databases">
        <title>Genomic Encyclopedia of Type Strains, Phase IV (KMG-IV): sequencing the most valuable type-strain genomes for metagenomic binning, comparative biology and taxonomic classification.</title>
        <authorList>
            <person name="Goeker M."/>
        </authorList>
    </citation>
    <scope>NUCLEOTIDE SEQUENCE [LARGE SCALE GENOMIC DNA]</scope>
    <source>
        <strain evidence="1 2">DSM 102940</strain>
    </source>
</reference>
<dbReference type="OrthoDB" id="1925613at2"/>
<evidence type="ECO:0000313" key="2">
    <source>
        <dbReference type="Proteomes" id="UP000294919"/>
    </source>
</evidence>
<name>A0A4R2KUC5_9FIRM</name>
<proteinExistence type="predicted"/>